<evidence type="ECO:0000256" key="2">
    <source>
        <dbReference type="ARBA" id="ARBA00009759"/>
    </source>
</evidence>
<dbReference type="AlphaFoldDB" id="A0A382Z291"/>
<sequence length="134" mass="14782">WIGIKNQPTTLNGTITTTSTVQKVKDSYAFTSGLYFDDEKFKQGFDNIIKRAKYYRFGGDCYMYGMLASGLIDIVIEDTLKVYDYMALIPVIEGAGGVVSDNNNKAITLESDGSFVATSNPTLHKEVAELLKSN</sequence>
<evidence type="ECO:0000256" key="4">
    <source>
        <dbReference type="ARBA" id="ARBA00022801"/>
    </source>
</evidence>
<feature type="non-terminal residue" evidence="6">
    <location>
        <position position="1"/>
    </location>
</feature>
<dbReference type="Gene3D" id="3.40.190.80">
    <property type="match status" value="1"/>
</dbReference>
<accession>A0A382Z291</accession>
<reference evidence="6" key="1">
    <citation type="submission" date="2018-05" db="EMBL/GenBank/DDBJ databases">
        <authorList>
            <person name="Lanie J.A."/>
            <person name="Ng W.-L."/>
            <person name="Kazmierczak K.M."/>
            <person name="Andrzejewski T.M."/>
            <person name="Davidsen T.M."/>
            <person name="Wayne K.J."/>
            <person name="Tettelin H."/>
            <person name="Glass J.I."/>
            <person name="Rusch D."/>
            <person name="Podicherti R."/>
            <person name="Tsui H.-C.T."/>
            <person name="Winkler M.E."/>
        </authorList>
    </citation>
    <scope>NUCLEOTIDE SEQUENCE</scope>
</reference>
<comment type="similarity">
    <text evidence="2">Belongs to the inositol monophosphatase superfamily.</text>
</comment>
<evidence type="ECO:0000256" key="3">
    <source>
        <dbReference type="ARBA" id="ARBA00022723"/>
    </source>
</evidence>
<dbReference type="SUPFAM" id="SSF56655">
    <property type="entry name" value="Carbohydrate phosphatase"/>
    <property type="match status" value="1"/>
</dbReference>
<keyword evidence="3" id="KW-0479">Metal-binding</keyword>
<keyword evidence="4" id="KW-0378">Hydrolase</keyword>
<evidence type="ECO:0000256" key="5">
    <source>
        <dbReference type="ARBA" id="ARBA00022842"/>
    </source>
</evidence>
<dbReference type="EMBL" id="UINC01180440">
    <property type="protein sequence ID" value="SVD89634.1"/>
    <property type="molecule type" value="Genomic_DNA"/>
</dbReference>
<dbReference type="GO" id="GO:0016791">
    <property type="term" value="F:phosphatase activity"/>
    <property type="evidence" value="ECO:0007669"/>
    <property type="project" value="UniProtKB-ARBA"/>
</dbReference>
<dbReference type="GO" id="GO:0000105">
    <property type="term" value="P:L-histidine biosynthetic process"/>
    <property type="evidence" value="ECO:0007669"/>
    <property type="project" value="TreeGrafter"/>
</dbReference>
<proteinExistence type="inferred from homology"/>
<organism evidence="6">
    <name type="scientific">marine metagenome</name>
    <dbReference type="NCBI Taxonomy" id="408172"/>
    <lineage>
        <taxon>unclassified sequences</taxon>
        <taxon>metagenomes</taxon>
        <taxon>ecological metagenomes</taxon>
    </lineage>
</organism>
<evidence type="ECO:0000313" key="6">
    <source>
        <dbReference type="EMBL" id="SVD89634.1"/>
    </source>
</evidence>
<dbReference type="PANTHER" id="PTHR43200:SF6">
    <property type="entry name" value="3'(2'),5'-BISPHOSPHATE NUCLEOTIDASE"/>
    <property type="match status" value="1"/>
</dbReference>
<evidence type="ECO:0000256" key="1">
    <source>
        <dbReference type="ARBA" id="ARBA00001946"/>
    </source>
</evidence>
<dbReference type="Pfam" id="PF00459">
    <property type="entry name" value="Inositol_P"/>
    <property type="match status" value="1"/>
</dbReference>
<dbReference type="PANTHER" id="PTHR43200">
    <property type="entry name" value="PHOSPHATASE"/>
    <property type="match status" value="1"/>
</dbReference>
<name>A0A382Z291_9ZZZZ</name>
<protein>
    <recommendedName>
        <fullName evidence="7">Histidinol-phosphatase</fullName>
    </recommendedName>
</protein>
<comment type="cofactor">
    <cofactor evidence="1">
        <name>Mg(2+)</name>
        <dbReference type="ChEBI" id="CHEBI:18420"/>
    </cofactor>
</comment>
<dbReference type="InterPro" id="IPR051090">
    <property type="entry name" value="Inositol_monoP_superfamily"/>
</dbReference>
<dbReference type="GO" id="GO:0046872">
    <property type="term" value="F:metal ion binding"/>
    <property type="evidence" value="ECO:0007669"/>
    <property type="project" value="UniProtKB-KW"/>
</dbReference>
<evidence type="ECO:0008006" key="7">
    <source>
        <dbReference type="Google" id="ProtNLM"/>
    </source>
</evidence>
<gene>
    <name evidence="6" type="ORF">METZ01_LOCUS442488</name>
</gene>
<keyword evidence="5" id="KW-0460">Magnesium</keyword>
<dbReference type="InterPro" id="IPR000760">
    <property type="entry name" value="Inositol_monophosphatase-like"/>
</dbReference>